<evidence type="ECO:0000256" key="3">
    <source>
        <dbReference type="PIRSR" id="PIRSR601461-2"/>
    </source>
</evidence>
<dbReference type="Proteomes" id="UP000298327">
    <property type="component" value="Unassembled WGS sequence"/>
</dbReference>
<evidence type="ECO:0000313" key="7">
    <source>
        <dbReference type="Proteomes" id="UP000298327"/>
    </source>
</evidence>
<dbReference type="Pfam" id="PF00026">
    <property type="entry name" value="Asp"/>
    <property type="match status" value="1"/>
</dbReference>
<sequence>MQFSSSFGALLSSVLLAISMPSAINALPTGARATQVYCFLAKRLSHNLTARAPTPIRLGLQPIFDANYEQGYTASINIGTNAAVFNVLVDSGSHELWVMSEDAEGLGSRNSIGETSSTSFRRSDDPFNTGYEEGSFVDGFVATDNVKVGGQTLPTFRFGVASSVEGKITKQDFDGVMGFGKSTASDVKGPTVVEALAAAKVIPAAISGWRIARHAEGDIGEVLLGAVNTQLFDSARKVTMKNVVTDESGDGFFRMTISSVSVDGAAVDNVANSVGVVDAGTSAIYLPGDDAIEIMAHFPEAVPVPFPGGIGFAIPCDNQQGISLTIGGTAWPIDPRDLVAFALPRIGENMCRCAIVGEEDATQWVIGIPFLKNVYHSLDVANDAIMLAPLAGGVAV</sequence>
<feature type="disulfide bond" evidence="3">
    <location>
        <begin position="316"/>
        <end position="351"/>
    </location>
</feature>
<dbReference type="OrthoDB" id="2747330at2759"/>
<dbReference type="AlphaFoldDB" id="A0A4Y9YWN4"/>
<dbReference type="InterPro" id="IPR034164">
    <property type="entry name" value="Pepsin-like_dom"/>
</dbReference>
<reference evidence="6 7" key="1">
    <citation type="submission" date="2019-02" db="EMBL/GenBank/DDBJ databases">
        <title>Genome sequencing of the rare red list fungi Dentipellis fragilis.</title>
        <authorList>
            <person name="Buettner E."/>
            <person name="Kellner H."/>
        </authorList>
    </citation>
    <scope>NUCLEOTIDE SEQUENCE [LARGE SCALE GENOMIC DNA]</scope>
    <source>
        <strain evidence="6 7">DSM 105465</strain>
    </source>
</reference>
<dbReference type="EMBL" id="SEOQ01000231">
    <property type="protein sequence ID" value="TFY66622.1"/>
    <property type="molecule type" value="Genomic_DNA"/>
</dbReference>
<dbReference type="PRINTS" id="PR00792">
    <property type="entry name" value="PEPSIN"/>
</dbReference>
<evidence type="ECO:0000259" key="5">
    <source>
        <dbReference type="PROSITE" id="PS51767"/>
    </source>
</evidence>
<dbReference type="SUPFAM" id="SSF50630">
    <property type="entry name" value="Acid proteases"/>
    <property type="match status" value="1"/>
</dbReference>
<feature type="chain" id="PRO_5021486936" description="Peptidase A1 domain-containing protein" evidence="4">
    <location>
        <begin position="27"/>
        <end position="396"/>
    </location>
</feature>
<dbReference type="PANTHER" id="PTHR47966">
    <property type="entry name" value="BETA-SITE APP-CLEAVING ENZYME, ISOFORM A-RELATED"/>
    <property type="match status" value="1"/>
</dbReference>
<dbReference type="GO" id="GO:0004190">
    <property type="term" value="F:aspartic-type endopeptidase activity"/>
    <property type="evidence" value="ECO:0007669"/>
    <property type="project" value="InterPro"/>
</dbReference>
<dbReference type="PANTHER" id="PTHR47966:SF75">
    <property type="entry name" value="ENDOPEPTIDASE (CTSD), PUTATIVE (AFU_ORTHOLOGUE AFUA_4G07040)-RELATED"/>
    <property type="match status" value="1"/>
</dbReference>
<comment type="similarity">
    <text evidence="1">Belongs to the peptidase A1 family.</text>
</comment>
<feature type="signal peptide" evidence="4">
    <location>
        <begin position="1"/>
        <end position="26"/>
    </location>
</feature>
<dbReference type="CDD" id="cd05471">
    <property type="entry name" value="pepsin_like"/>
    <property type="match status" value="1"/>
</dbReference>
<keyword evidence="4" id="KW-0732">Signal</keyword>
<protein>
    <recommendedName>
        <fullName evidence="5">Peptidase A1 domain-containing protein</fullName>
    </recommendedName>
</protein>
<dbReference type="InterPro" id="IPR033121">
    <property type="entry name" value="PEPTIDASE_A1"/>
</dbReference>
<dbReference type="PROSITE" id="PS51767">
    <property type="entry name" value="PEPTIDASE_A1"/>
    <property type="match status" value="1"/>
</dbReference>
<feature type="domain" description="Peptidase A1" evidence="5">
    <location>
        <begin position="72"/>
        <end position="388"/>
    </location>
</feature>
<feature type="active site" evidence="2">
    <location>
        <position position="278"/>
    </location>
</feature>
<accession>A0A4Y9YWN4</accession>
<dbReference type="InterPro" id="IPR001461">
    <property type="entry name" value="Aspartic_peptidase_A1"/>
</dbReference>
<comment type="caution">
    <text evidence="6">The sequence shown here is derived from an EMBL/GenBank/DDBJ whole genome shotgun (WGS) entry which is preliminary data.</text>
</comment>
<evidence type="ECO:0000313" key="6">
    <source>
        <dbReference type="EMBL" id="TFY66622.1"/>
    </source>
</evidence>
<evidence type="ECO:0000256" key="2">
    <source>
        <dbReference type="PIRSR" id="PIRSR601461-1"/>
    </source>
</evidence>
<proteinExistence type="inferred from homology"/>
<keyword evidence="3" id="KW-1015">Disulfide bond</keyword>
<dbReference type="Gene3D" id="2.40.70.10">
    <property type="entry name" value="Acid Proteases"/>
    <property type="match status" value="2"/>
</dbReference>
<evidence type="ECO:0000256" key="1">
    <source>
        <dbReference type="ARBA" id="ARBA00007447"/>
    </source>
</evidence>
<keyword evidence="7" id="KW-1185">Reference proteome</keyword>
<dbReference type="InterPro" id="IPR021109">
    <property type="entry name" value="Peptidase_aspartic_dom_sf"/>
</dbReference>
<name>A0A4Y9YWN4_9AGAM</name>
<evidence type="ECO:0000256" key="4">
    <source>
        <dbReference type="SAM" id="SignalP"/>
    </source>
</evidence>
<gene>
    <name evidence="6" type="ORF">EVG20_g4465</name>
</gene>
<dbReference type="GO" id="GO:0006508">
    <property type="term" value="P:proteolysis"/>
    <property type="evidence" value="ECO:0007669"/>
    <property type="project" value="InterPro"/>
</dbReference>
<organism evidence="6 7">
    <name type="scientific">Dentipellis fragilis</name>
    <dbReference type="NCBI Taxonomy" id="205917"/>
    <lineage>
        <taxon>Eukaryota</taxon>
        <taxon>Fungi</taxon>
        <taxon>Dikarya</taxon>
        <taxon>Basidiomycota</taxon>
        <taxon>Agaricomycotina</taxon>
        <taxon>Agaricomycetes</taxon>
        <taxon>Russulales</taxon>
        <taxon>Hericiaceae</taxon>
        <taxon>Dentipellis</taxon>
    </lineage>
</organism>
<feature type="active site" evidence="2">
    <location>
        <position position="90"/>
    </location>
</feature>